<evidence type="ECO:0000313" key="8">
    <source>
        <dbReference type="EMBL" id="SDE10641.1"/>
    </source>
</evidence>
<evidence type="ECO:0000256" key="4">
    <source>
        <dbReference type="ARBA" id="ARBA00023136"/>
    </source>
</evidence>
<dbReference type="Pfam" id="PF14322">
    <property type="entry name" value="SusD-like_3"/>
    <property type="match status" value="1"/>
</dbReference>
<feature type="domain" description="SusD-like N-terminal" evidence="7">
    <location>
        <begin position="95"/>
        <end position="217"/>
    </location>
</feature>
<dbReference type="STRING" id="1285928.SAMN04487894_12139"/>
<dbReference type="GO" id="GO:0009279">
    <property type="term" value="C:cell outer membrane"/>
    <property type="evidence" value="ECO:0007669"/>
    <property type="project" value="UniProtKB-SubCell"/>
</dbReference>
<comment type="subcellular location">
    <subcellularLocation>
        <location evidence="1">Cell outer membrane</location>
    </subcellularLocation>
</comment>
<dbReference type="Gene3D" id="1.25.40.390">
    <property type="match status" value="1"/>
</dbReference>
<name>A0A1G7A792_NIADE</name>
<gene>
    <name evidence="8" type="ORF">SAMN04487894_12139</name>
</gene>
<dbReference type="RefSeq" id="WP_090392998.1">
    <property type="nucleotide sequence ID" value="NZ_FMZO01000021.1"/>
</dbReference>
<evidence type="ECO:0000259" key="7">
    <source>
        <dbReference type="Pfam" id="PF14322"/>
    </source>
</evidence>
<dbReference type="AlphaFoldDB" id="A0A1G7A792"/>
<evidence type="ECO:0000256" key="3">
    <source>
        <dbReference type="ARBA" id="ARBA00022729"/>
    </source>
</evidence>
<dbReference type="InterPro" id="IPR011990">
    <property type="entry name" value="TPR-like_helical_dom_sf"/>
</dbReference>
<evidence type="ECO:0000313" key="9">
    <source>
        <dbReference type="Proteomes" id="UP000198757"/>
    </source>
</evidence>
<protein>
    <submittedName>
        <fullName evidence="8">Starch-binding associating with outer membrane</fullName>
    </submittedName>
</protein>
<dbReference type="InterPro" id="IPR012944">
    <property type="entry name" value="SusD_RagB_dom"/>
</dbReference>
<dbReference type="OrthoDB" id="5694214at2"/>
<dbReference type="InterPro" id="IPR033985">
    <property type="entry name" value="SusD-like_N"/>
</dbReference>
<dbReference type="EMBL" id="FMZO01000021">
    <property type="protein sequence ID" value="SDE10641.1"/>
    <property type="molecule type" value="Genomic_DNA"/>
</dbReference>
<keyword evidence="9" id="KW-1185">Reference proteome</keyword>
<keyword evidence="5" id="KW-0998">Cell outer membrane</keyword>
<evidence type="ECO:0000256" key="1">
    <source>
        <dbReference type="ARBA" id="ARBA00004442"/>
    </source>
</evidence>
<reference evidence="9" key="1">
    <citation type="submission" date="2016-10" db="EMBL/GenBank/DDBJ databases">
        <authorList>
            <person name="Varghese N."/>
            <person name="Submissions S."/>
        </authorList>
    </citation>
    <scope>NUCLEOTIDE SEQUENCE [LARGE SCALE GENOMIC DNA]</scope>
    <source>
        <strain evidence="9">DSM 25811 / CCM 8410 / LMG 26954 / E90</strain>
    </source>
</reference>
<organism evidence="8 9">
    <name type="scientific">Niabella drilacis (strain DSM 25811 / CCM 8410 / CCUG 62505 / LMG 26954 / E90)</name>
    <dbReference type="NCBI Taxonomy" id="1285928"/>
    <lineage>
        <taxon>Bacteria</taxon>
        <taxon>Pseudomonadati</taxon>
        <taxon>Bacteroidota</taxon>
        <taxon>Chitinophagia</taxon>
        <taxon>Chitinophagales</taxon>
        <taxon>Chitinophagaceae</taxon>
        <taxon>Niabella</taxon>
    </lineage>
</organism>
<sequence length="597" mass="67925">MRLSQKRFLLFICTAIVMTMTRCKKGLDFNNLSNLNPDLVWTDSTMIKSFLSSVYSGLMPGWPVTGANSDEAINKPKNMNDYLRGIISVSTTTSSLDYNYIDRLNYFLDKLSVTPDAVLATSTNLRLTGEAKFWRAWAYWRMVNEIGGVPLILHTQQTEDASALFVPRNKTSECIAQMVRDLDSAALLLPGVYPNAASDYGRITKVAAMAFKGRVLLNYASPRFNPDNDAARWQNAYNATKAAVDYGISQGHGLYPNYRDIWYKERNQEVIMVNQYFYPNHPTDFGFIQPLSYNNNQPLLSLLLAYPKKDGTPMQFDKDQLANPVYNTQFLTDFYMNRDDRFNYTIFCGGNPYVMELAPPYVKGQGFWVLWKYDATNKQYMNIMKTVHPGLDGILTSTGFYEVKGMDTTVTRTTGTQAQTDWPEIRFAELLMNYGECANELGKSNEALQVLYQVRKRAGIAAGASETYGIAAASQEQIRQAYIAERFVEFAFENMRFNDLRRWKRFDILNSQGARHGLFITIKEGEPMVTPNDVMTTPSVRAKFTANYIDNLDGDPAYKYNLDLNHWFNALPANQISQSKNVLTQNKEWGGTFDPLQ</sequence>
<feature type="domain" description="RagB/SusD" evidence="6">
    <location>
        <begin position="292"/>
        <end position="589"/>
    </location>
</feature>
<evidence type="ECO:0000256" key="5">
    <source>
        <dbReference type="ARBA" id="ARBA00023237"/>
    </source>
</evidence>
<proteinExistence type="inferred from homology"/>
<accession>A0A1G7A792</accession>
<keyword evidence="4" id="KW-0472">Membrane</keyword>
<dbReference type="Proteomes" id="UP000198757">
    <property type="component" value="Unassembled WGS sequence"/>
</dbReference>
<keyword evidence="3" id="KW-0732">Signal</keyword>
<comment type="similarity">
    <text evidence="2">Belongs to the SusD family.</text>
</comment>
<dbReference type="Pfam" id="PF07980">
    <property type="entry name" value="SusD_RagB"/>
    <property type="match status" value="1"/>
</dbReference>
<evidence type="ECO:0000256" key="2">
    <source>
        <dbReference type="ARBA" id="ARBA00006275"/>
    </source>
</evidence>
<evidence type="ECO:0000259" key="6">
    <source>
        <dbReference type="Pfam" id="PF07980"/>
    </source>
</evidence>
<dbReference type="SUPFAM" id="SSF48452">
    <property type="entry name" value="TPR-like"/>
    <property type="match status" value="1"/>
</dbReference>